<protein>
    <submittedName>
        <fullName evidence="1">Uncharacterized protein</fullName>
    </submittedName>
</protein>
<evidence type="ECO:0000313" key="2">
    <source>
        <dbReference type="Proteomes" id="UP000054248"/>
    </source>
</evidence>
<dbReference type="Proteomes" id="UP000054248">
    <property type="component" value="Unassembled WGS sequence"/>
</dbReference>
<accession>A0A0C3QE39</accession>
<dbReference type="AlphaFoldDB" id="A0A0C3QE39"/>
<gene>
    <name evidence="1" type="ORF">M407DRAFT_111161</name>
</gene>
<dbReference type="HOGENOM" id="CLU_2672910_0_0_1"/>
<reference evidence="1 2" key="1">
    <citation type="submission" date="2014-04" db="EMBL/GenBank/DDBJ databases">
        <authorList>
            <consortium name="DOE Joint Genome Institute"/>
            <person name="Kuo A."/>
            <person name="Girlanda M."/>
            <person name="Perotto S."/>
            <person name="Kohler A."/>
            <person name="Nagy L.G."/>
            <person name="Floudas D."/>
            <person name="Copeland A."/>
            <person name="Barry K.W."/>
            <person name="Cichocki N."/>
            <person name="Veneault-Fourrey C."/>
            <person name="LaButti K."/>
            <person name="Lindquist E.A."/>
            <person name="Lipzen A."/>
            <person name="Lundell T."/>
            <person name="Morin E."/>
            <person name="Murat C."/>
            <person name="Sun H."/>
            <person name="Tunlid A."/>
            <person name="Henrissat B."/>
            <person name="Grigoriev I.V."/>
            <person name="Hibbett D.S."/>
            <person name="Martin F."/>
            <person name="Nordberg H.P."/>
            <person name="Cantor M.N."/>
            <person name="Hua S.X."/>
        </authorList>
    </citation>
    <scope>NUCLEOTIDE SEQUENCE [LARGE SCALE GENOMIC DNA]</scope>
    <source>
        <strain evidence="1 2">MUT 4182</strain>
    </source>
</reference>
<organism evidence="1 2">
    <name type="scientific">Tulasnella calospora MUT 4182</name>
    <dbReference type="NCBI Taxonomy" id="1051891"/>
    <lineage>
        <taxon>Eukaryota</taxon>
        <taxon>Fungi</taxon>
        <taxon>Dikarya</taxon>
        <taxon>Basidiomycota</taxon>
        <taxon>Agaricomycotina</taxon>
        <taxon>Agaricomycetes</taxon>
        <taxon>Cantharellales</taxon>
        <taxon>Tulasnellaceae</taxon>
        <taxon>Tulasnella</taxon>
    </lineage>
</organism>
<evidence type="ECO:0000313" key="1">
    <source>
        <dbReference type="EMBL" id="KIO23209.1"/>
    </source>
</evidence>
<dbReference type="OrthoDB" id="4138492at2759"/>
<proteinExistence type="predicted"/>
<sequence length="75" mass="8590">MLRFLGTVKSSPYSKQFDDSKNWIEFIHSGIADKRRCTAPSLKRHRGPCGTRYEDDLPEQRHGCTSKMKVGCSRS</sequence>
<name>A0A0C3QE39_9AGAM</name>
<keyword evidence="2" id="KW-1185">Reference proteome</keyword>
<dbReference type="EMBL" id="KN823090">
    <property type="protein sequence ID" value="KIO23209.1"/>
    <property type="molecule type" value="Genomic_DNA"/>
</dbReference>
<reference evidence="2" key="2">
    <citation type="submission" date="2015-01" db="EMBL/GenBank/DDBJ databases">
        <title>Evolutionary Origins and Diversification of the Mycorrhizal Mutualists.</title>
        <authorList>
            <consortium name="DOE Joint Genome Institute"/>
            <consortium name="Mycorrhizal Genomics Consortium"/>
            <person name="Kohler A."/>
            <person name="Kuo A."/>
            <person name="Nagy L.G."/>
            <person name="Floudas D."/>
            <person name="Copeland A."/>
            <person name="Barry K.W."/>
            <person name="Cichocki N."/>
            <person name="Veneault-Fourrey C."/>
            <person name="LaButti K."/>
            <person name="Lindquist E.A."/>
            <person name="Lipzen A."/>
            <person name="Lundell T."/>
            <person name="Morin E."/>
            <person name="Murat C."/>
            <person name="Riley R."/>
            <person name="Ohm R."/>
            <person name="Sun H."/>
            <person name="Tunlid A."/>
            <person name="Henrissat B."/>
            <person name="Grigoriev I.V."/>
            <person name="Hibbett D.S."/>
            <person name="Martin F."/>
        </authorList>
    </citation>
    <scope>NUCLEOTIDE SEQUENCE [LARGE SCALE GENOMIC DNA]</scope>
    <source>
        <strain evidence="2">MUT 4182</strain>
    </source>
</reference>